<dbReference type="EnsemblPlants" id="Pp3c1_41580V3.2">
    <property type="protein sequence ID" value="PAC:32967365.CDS.1"/>
    <property type="gene ID" value="Pp3c1_41580"/>
</dbReference>
<reference evidence="3" key="3">
    <citation type="submission" date="2020-12" db="UniProtKB">
        <authorList>
            <consortium name="EnsemblPlants"/>
        </authorList>
    </citation>
    <scope>IDENTIFICATION</scope>
</reference>
<keyword evidence="1" id="KW-0472">Membrane</keyword>
<dbReference type="Proteomes" id="UP000006727">
    <property type="component" value="Chromosome 1"/>
</dbReference>
<gene>
    <name evidence="2" type="ORF">PHYPA_001918</name>
</gene>
<reference evidence="2 4" key="2">
    <citation type="journal article" date="2018" name="Plant J.">
        <title>The Physcomitrella patens chromosome-scale assembly reveals moss genome structure and evolution.</title>
        <authorList>
            <person name="Lang D."/>
            <person name="Ullrich K.K."/>
            <person name="Murat F."/>
            <person name="Fuchs J."/>
            <person name="Jenkins J."/>
            <person name="Haas F.B."/>
            <person name="Piednoel M."/>
            <person name="Gundlach H."/>
            <person name="Van Bel M."/>
            <person name="Meyberg R."/>
            <person name="Vives C."/>
            <person name="Morata J."/>
            <person name="Symeonidi A."/>
            <person name="Hiss M."/>
            <person name="Muchero W."/>
            <person name="Kamisugi Y."/>
            <person name="Saleh O."/>
            <person name="Blanc G."/>
            <person name="Decker E.L."/>
            <person name="van Gessel N."/>
            <person name="Grimwood J."/>
            <person name="Hayes R.D."/>
            <person name="Graham S.W."/>
            <person name="Gunter L.E."/>
            <person name="McDaniel S.F."/>
            <person name="Hoernstein S.N.W."/>
            <person name="Larsson A."/>
            <person name="Li F.W."/>
            <person name="Perroud P.F."/>
            <person name="Phillips J."/>
            <person name="Ranjan P."/>
            <person name="Rokshar D.S."/>
            <person name="Rothfels C.J."/>
            <person name="Schneider L."/>
            <person name="Shu S."/>
            <person name="Stevenson D.W."/>
            <person name="Thummler F."/>
            <person name="Tillich M."/>
            <person name="Villarreal Aguilar J.C."/>
            <person name="Widiez T."/>
            <person name="Wong G.K."/>
            <person name="Wymore A."/>
            <person name="Zhang Y."/>
            <person name="Zimmer A.D."/>
            <person name="Quatrano R.S."/>
            <person name="Mayer K.F.X."/>
            <person name="Goodstein D."/>
            <person name="Casacuberta J.M."/>
            <person name="Vandepoele K."/>
            <person name="Reski R."/>
            <person name="Cuming A.C."/>
            <person name="Tuskan G.A."/>
            <person name="Maumus F."/>
            <person name="Salse J."/>
            <person name="Schmutz J."/>
            <person name="Rensing S.A."/>
        </authorList>
    </citation>
    <scope>NUCLEOTIDE SEQUENCE [LARGE SCALE GENOMIC DNA]</scope>
    <source>
        <strain evidence="3 4">cv. Gransden 2004</strain>
    </source>
</reference>
<sequence>MGRQQQQAAGSRAGRCGFKWGLVDWLGAASAAASLLLSFLPACIGGSGAAVGGAVVISCSNLPRQGVRRCGKPG</sequence>
<keyword evidence="1" id="KW-1133">Transmembrane helix</keyword>
<evidence type="ECO:0000313" key="2">
    <source>
        <dbReference type="EMBL" id="PNR63492.1"/>
    </source>
</evidence>
<dbReference type="EnsemblPlants" id="Pp3c1_41580V3.1">
    <property type="protein sequence ID" value="PAC:32967364.CDS.1"/>
    <property type="gene ID" value="Pp3c1_41580"/>
</dbReference>
<protein>
    <submittedName>
        <fullName evidence="2 3">Uncharacterized protein</fullName>
    </submittedName>
</protein>
<keyword evidence="1" id="KW-0812">Transmembrane</keyword>
<evidence type="ECO:0000313" key="3">
    <source>
        <dbReference type="EnsemblPlants" id="PAC:32967364.CDS.1"/>
    </source>
</evidence>
<accession>A0A2K1LBU7</accession>
<proteinExistence type="predicted"/>
<dbReference type="Gramene" id="Pp3c1_41580V3.2">
    <property type="protein sequence ID" value="PAC:32967365.CDS.1"/>
    <property type="gene ID" value="Pp3c1_41580"/>
</dbReference>
<dbReference type="Gramene" id="Pp3c1_41580V3.1">
    <property type="protein sequence ID" value="PAC:32967364.CDS.1"/>
    <property type="gene ID" value="Pp3c1_41580"/>
</dbReference>
<feature type="transmembrane region" description="Helical" evidence="1">
    <location>
        <begin position="35"/>
        <end position="59"/>
    </location>
</feature>
<reference evidence="2 4" key="1">
    <citation type="journal article" date="2008" name="Science">
        <title>The Physcomitrella genome reveals evolutionary insights into the conquest of land by plants.</title>
        <authorList>
            <person name="Rensing S."/>
            <person name="Lang D."/>
            <person name="Zimmer A."/>
            <person name="Terry A."/>
            <person name="Salamov A."/>
            <person name="Shapiro H."/>
            <person name="Nishiyama T."/>
            <person name="Perroud P.-F."/>
            <person name="Lindquist E."/>
            <person name="Kamisugi Y."/>
            <person name="Tanahashi T."/>
            <person name="Sakakibara K."/>
            <person name="Fujita T."/>
            <person name="Oishi K."/>
            <person name="Shin-I T."/>
            <person name="Kuroki Y."/>
            <person name="Toyoda A."/>
            <person name="Suzuki Y."/>
            <person name="Hashimoto A."/>
            <person name="Yamaguchi K."/>
            <person name="Sugano A."/>
            <person name="Kohara Y."/>
            <person name="Fujiyama A."/>
            <person name="Anterola A."/>
            <person name="Aoki S."/>
            <person name="Ashton N."/>
            <person name="Barbazuk W.B."/>
            <person name="Barker E."/>
            <person name="Bennetzen J."/>
            <person name="Bezanilla M."/>
            <person name="Blankenship R."/>
            <person name="Cho S.H."/>
            <person name="Dutcher S."/>
            <person name="Estelle M."/>
            <person name="Fawcett J.A."/>
            <person name="Gundlach H."/>
            <person name="Hanada K."/>
            <person name="Heyl A."/>
            <person name="Hicks K.A."/>
            <person name="Hugh J."/>
            <person name="Lohr M."/>
            <person name="Mayer K."/>
            <person name="Melkozernov A."/>
            <person name="Murata T."/>
            <person name="Nelson D."/>
            <person name="Pils B."/>
            <person name="Prigge M."/>
            <person name="Reiss B."/>
            <person name="Renner T."/>
            <person name="Rombauts S."/>
            <person name="Rushton P."/>
            <person name="Sanderfoot A."/>
            <person name="Schween G."/>
            <person name="Shiu S.-H."/>
            <person name="Stueber K."/>
            <person name="Theodoulou F.L."/>
            <person name="Tu H."/>
            <person name="Van de Peer Y."/>
            <person name="Verrier P.J."/>
            <person name="Waters E."/>
            <person name="Wood A."/>
            <person name="Yang L."/>
            <person name="Cove D."/>
            <person name="Cuming A."/>
            <person name="Hasebe M."/>
            <person name="Lucas S."/>
            <person name="Mishler D.B."/>
            <person name="Reski R."/>
            <person name="Grigoriev I."/>
            <person name="Quatrano R.S."/>
            <person name="Boore J.L."/>
        </authorList>
    </citation>
    <scope>NUCLEOTIDE SEQUENCE [LARGE SCALE GENOMIC DNA]</scope>
    <source>
        <strain evidence="3 4">cv. Gransden 2004</strain>
    </source>
</reference>
<name>A0A2K1LBU7_PHYPA</name>
<dbReference type="EMBL" id="ABEU02000001">
    <property type="protein sequence ID" value="PNR63492.1"/>
    <property type="molecule type" value="Genomic_DNA"/>
</dbReference>
<evidence type="ECO:0000313" key="4">
    <source>
        <dbReference type="Proteomes" id="UP000006727"/>
    </source>
</evidence>
<dbReference type="AlphaFoldDB" id="A0A2K1LBU7"/>
<dbReference type="InParanoid" id="A0A2K1LBU7"/>
<dbReference type="PaxDb" id="3218-PP1S111_95V6.1"/>
<evidence type="ECO:0000256" key="1">
    <source>
        <dbReference type="SAM" id="Phobius"/>
    </source>
</evidence>
<organism evidence="2">
    <name type="scientific">Physcomitrium patens</name>
    <name type="common">Spreading-leaved earth moss</name>
    <name type="synonym">Physcomitrella patens</name>
    <dbReference type="NCBI Taxonomy" id="3218"/>
    <lineage>
        <taxon>Eukaryota</taxon>
        <taxon>Viridiplantae</taxon>
        <taxon>Streptophyta</taxon>
        <taxon>Embryophyta</taxon>
        <taxon>Bryophyta</taxon>
        <taxon>Bryophytina</taxon>
        <taxon>Bryopsida</taxon>
        <taxon>Funariidae</taxon>
        <taxon>Funariales</taxon>
        <taxon>Funariaceae</taxon>
        <taxon>Physcomitrium</taxon>
    </lineage>
</organism>
<keyword evidence="4" id="KW-1185">Reference proteome</keyword>